<evidence type="ECO:0000256" key="2">
    <source>
        <dbReference type="ARBA" id="ARBA00022630"/>
    </source>
</evidence>
<evidence type="ECO:0000313" key="9">
    <source>
        <dbReference type="EMBL" id="AIF04893.1"/>
    </source>
</evidence>
<evidence type="ECO:0000259" key="8">
    <source>
        <dbReference type="Pfam" id="PF22578"/>
    </source>
</evidence>
<evidence type="ECO:0000256" key="4">
    <source>
        <dbReference type="ARBA" id="ARBA00023002"/>
    </source>
</evidence>
<keyword evidence="1" id="KW-0444">Lipid biosynthesis</keyword>
<evidence type="ECO:0000256" key="1">
    <source>
        <dbReference type="ARBA" id="ARBA00022516"/>
    </source>
</evidence>
<evidence type="ECO:0000256" key="6">
    <source>
        <dbReference type="ARBA" id="ARBA00023209"/>
    </source>
</evidence>
<dbReference type="InterPro" id="IPR050407">
    <property type="entry name" value="Geranylgeranyl_reductase"/>
</dbReference>
<dbReference type="PANTHER" id="PTHR42685">
    <property type="entry name" value="GERANYLGERANYL DIPHOSPHATE REDUCTASE"/>
    <property type="match status" value="1"/>
</dbReference>
<organism evidence="9">
    <name type="scientific">uncultured marine thaumarchaeote KM3_177_A10</name>
    <dbReference type="NCBI Taxonomy" id="1456058"/>
    <lineage>
        <taxon>Archaea</taxon>
        <taxon>Nitrososphaerota</taxon>
        <taxon>environmental samples</taxon>
    </lineage>
</organism>
<keyword evidence="2" id="KW-0285">Flavoprotein</keyword>
<protein>
    <submittedName>
        <fullName evidence="9">Geranylgeranyl reductase</fullName>
    </submittedName>
</protein>
<keyword evidence="3" id="KW-0274">FAD</keyword>
<dbReference type="FunFam" id="3.50.50.60:FF:000546">
    <property type="entry name" value="Geranylgeranyl hydrogenase, putative"/>
    <property type="match status" value="1"/>
</dbReference>
<dbReference type="EMBL" id="KF900722">
    <property type="protein sequence ID" value="AIF04893.1"/>
    <property type="molecule type" value="Genomic_DNA"/>
</dbReference>
<keyword evidence="4" id="KW-0560">Oxidoreductase</keyword>
<reference evidence="9" key="1">
    <citation type="journal article" date="2014" name="Genome Biol. Evol.">
        <title>Pangenome evidence for extensive interdomain horizontal transfer affecting lineage core and shell genes in uncultured planktonic thaumarchaeota and euryarchaeota.</title>
        <authorList>
            <person name="Deschamps P."/>
            <person name="Zivanovic Y."/>
            <person name="Moreira D."/>
            <person name="Rodriguez-Valera F."/>
            <person name="Lopez-Garcia P."/>
        </authorList>
    </citation>
    <scope>NUCLEOTIDE SEQUENCE</scope>
</reference>
<accession>A0A075GT04</accession>
<dbReference type="InterPro" id="IPR036188">
    <property type="entry name" value="FAD/NAD-bd_sf"/>
</dbReference>
<keyword evidence="5" id="KW-0443">Lipid metabolism</keyword>
<evidence type="ECO:0000256" key="5">
    <source>
        <dbReference type="ARBA" id="ARBA00023098"/>
    </source>
</evidence>
<keyword evidence="7" id="KW-1208">Phospholipid metabolism</keyword>
<evidence type="ECO:0000256" key="3">
    <source>
        <dbReference type="ARBA" id="ARBA00022827"/>
    </source>
</evidence>
<dbReference type="GO" id="GO:0016491">
    <property type="term" value="F:oxidoreductase activity"/>
    <property type="evidence" value="ECO:0007669"/>
    <property type="project" value="UniProtKB-KW"/>
</dbReference>
<dbReference type="AlphaFoldDB" id="A0A075GT04"/>
<dbReference type="PRINTS" id="PR00420">
    <property type="entry name" value="RNGMNOXGNASE"/>
</dbReference>
<dbReference type="Gene3D" id="3.50.50.60">
    <property type="entry name" value="FAD/NAD(P)-binding domain"/>
    <property type="match status" value="1"/>
</dbReference>
<keyword evidence="6" id="KW-0594">Phospholipid biosynthesis</keyword>
<name>A0A075GT04_9ARCH</name>
<dbReference type="SUPFAM" id="SSF51905">
    <property type="entry name" value="FAD/NAD(P)-binding domain"/>
    <property type="match status" value="1"/>
</dbReference>
<feature type="domain" description="Digeranylgeranylglycerophospholipid reductase catalytic" evidence="8">
    <location>
        <begin position="210"/>
        <end position="275"/>
    </location>
</feature>
<dbReference type="GO" id="GO:0008654">
    <property type="term" value="P:phospholipid biosynthetic process"/>
    <property type="evidence" value="ECO:0007669"/>
    <property type="project" value="UniProtKB-KW"/>
</dbReference>
<sequence>MDADYDVIVAGGGLTGTVAAQSISYYSNQNLSILSIDRNSEMFPGRKSNPGWTCGDACSKEAVDFMTERIKVPWTAPEIEHDVKGVMAFSPDKETAIPFDGDGYMLNRQKLPEIQNARTKKMGVNFDFEINLTGLIYDGPQVIGVQGINNKTKQPYKKTAKVIVDATGVTSMLRNQLQNSTKIEKKIERRDLESTGRHIMYFDKGEEDLTDFDPDFCIIHLDQDIAPGGYAWVFPKADNKVNIGLGVEKSILDQRNKRLGKNDNLASLMEEYLQRNKAIKNAKLSQDPEDINNNTGVFQVSVRRQNDCMVSGGYILVGDSAWMPKPIDAGGIGPALIAGTILGKNVVDAIEANDVTEKGLWQYHLDFIEEYGYKTAGLELFRRLVQTLTNEQISYGMKHFLGNVDVEAISKGEHPDFSGLSKLGMIIRGAMNKTVANGLKYTSQQNQWLVEHYRNYPKEPKGFEEWEKSLRKTLDESFAKIATFSEN</sequence>
<proteinExistence type="predicted"/>
<dbReference type="InterPro" id="IPR054715">
    <property type="entry name" value="GGR_cat"/>
</dbReference>
<dbReference type="Pfam" id="PF22578">
    <property type="entry name" value="GGR_cat"/>
    <property type="match status" value="1"/>
</dbReference>
<evidence type="ECO:0000256" key="7">
    <source>
        <dbReference type="ARBA" id="ARBA00023264"/>
    </source>
</evidence>
<dbReference type="PANTHER" id="PTHR42685:SF18">
    <property type="entry name" value="DIGERANYLGERANYLGLYCEROPHOSPHOLIPID REDUCTASE"/>
    <property type="match status" value="1"/>
</dbReference>